<name>A0A382HBY8_9ZZZZ</name>
<accession>A0A382HBY8</accession>
<reference evidence="1" key="1">
    <citation type="submission" date="2018-05" db="EMBL/GenBank/DDBJ databases">
        <authorList>
            <person name="Lanie J.A."/>
            <person name="Ng W.-L."/>
            <person name="Kazmierczak K.M."/>
            <person name="Andrzejewski T.M."/>
            <person name="Davidsen T.M."/>
            <person name="Wayne K.J."/>
            <person name="Tettelin H."/>
            <person name="Glass J.I."/>
            <person name="Rusch D."/>
            <person name="Podicherti R."/>
            <person name="Tsui H.-C.T."/>
            <person name="Winkler M.E."/>
        </authorList>
    </citation>
    <scope>NUCLEOTIDE SEQUENCE</scope>
</reference>
<evidence type="ECO:0008006" key="2">
    <source>
        <dbReference type="Google" id="ProtNLM"/>
    </source>
</evidence>
<dbReference type="AlphaFoldDB" id="A0A382HBY8"/>
<gene>
    <name evidence="1" type="ORF">METZ01_LOCUS237536</name>
</gene>
<organism evidence="1">
    <name type="scientific">marine metagenome</name>
    <dbReference type="NCBI Taxonomy" id="408172"/>
    <lineage>
        <taxon>unclassified sequences</taxon>
        <taxon>metagenomes</taxon>
        <taxon>ecological metagenomes</taxon>
    </lineage>
</organism>
<sequence>MNVIFVFGSNLAGIHGLGSAKEAVLNHGAKYVKNVTARYGKIGKNGFGLQGNSFAIPTKDQFIRTMPLFRIKPYVKRFIMFAKAHPEMQFNVVNIGCRNAGYTPKQIAPMFAKCLELRHSKESDIYRPLSNVKLSDDFISVLTTPEERHTYQSLYYDDNREVC</sequence>
<evidence type="ECO:0000313" key="1">
    <source>
        <dbReference type="EMBL" id="SVB84682.1"/>
    </source>
</evidence>
<proteinExistence type="predicted"/>
<dbReference type="EMBL" id="UINC01060310">
    <property type="protein sequence ID" value="SVB84682.1"/>
    <property type="molecule type" value="Genomic_DNA"/>
</dbReference>
<protein>
    <recommendedName>
        <fullName evidence="2">Macro domain-containing protein</fullName>
    </recommendedName>
</protein>